<accession>G3VDL0</accession>
<comment type="function">
    <text evidence="1">Putative pheromone receptor.</text>
</comment>
<evidence type="ECO:0000256" key="13">
    <source>
        <dbReference type="RuleBase" id="RU364061"/>
    </source>
</evidence>
<keyword evidence="6 13" id="KW-0812">Transmembrane</keyword>
<evidence type="ECO:0000313" key="15">
    <source>
        <dbReference type="Ensembl" id="ENSSHAP00000001264.2"/>
    </source>
</evidence>
<keyword evidence="16" id="KW-1185">Reference proteome</keyword>
<keyword evidence="11" id="KW-0325">Glycoprotein</keyword>
<reference evidence="15" key="2">
    <citation type="submission" date="2025-08" db="UniProtKB">
        <authorList>
            <consortium name="Ensembl"/>
        </authorList>
    </citation>
    <scope>IDENTIFICATION</scope>
</reference>
<evidence type="ECO:0000256" key="4">
    <source>
        <dbReference type="ARBA" id="ARBA00022475"/>
    </source>
</evidence>
<evidence type="ECO:0000256" key="1">
    <source>
        <dbReference type="ARBA" id="ARBA00003878"/>
    </source>
</evidence>
<dbReference type="AlphaFoldDB" id="G3VDL0"/>
<feature type="transmembrane region" description="Helical" evidence="13">
    <location>
        <begin position="261"/>
        <end position="286"/>
    </location>
</feature>
<protein>
    <recommendedName>
        <fullName evidence="13">Vomeronasal type-1 receptor</fullName>
    </recommendedName>
</protein>
<evidence type="ECO:0000313" key="16">
    <source>
        <dbReference type="Proteomes" id="UP000007648"/>
    </source>
</evidence>
<keyword evidence="12 13" id="KW-0807">Transducer</keyword>
<organism evidence="15 16">
    <name type="scientific">Sarcophilus harrisii</name>
    <name type="common">Tasmanian devil</name>
    <name type="synonym">Sarcophilus laniarius</name>
    <dbReference type="NCBI Taxonomy" id="9305"/>
    <lineage>
        <taxon>Eukaryota</taxon>
        <taxon>Metazoa</taxon>
        <taxon>Chordata</taxon>
        <taxon>Craniata</taxon>
        <taxon>Vertebrata</taxon>
        <taxon>Euteleostomi</taxon>
        <taxon>Mammalia</taxon>
        <taxon>Metatheria</taxon>
        <taxon>Dasyuromorphia</taxon>
        <taxon>Dasyuridae</taxon>
        <taxon>Sarcophilus</taxon>
    </lineage>
</organism>
<evidence type="ECO:0000256" key="11">
    <source>
        <dbReference type="ARBA" id="ARBA00023180"/>
    </source>
</evidence>
<evidence type="ECO:0000256" key="8">
    <source>
        <dbReference type="ARBA" id="ARBA00023040"/>
    </source>
</evidence>
<evidence type="ECO:0000256" key="5">
    <source>
        <dbReference type="ARBA" id="ARBA00022507"/>
    </source>
</evidence>
<dbReference type="Ensembl" id="ENSSHAT00000001279.2">
    <property type="protein sequence ID" value="ENSSHAP00000001264.2"/>
    <property type="gene ID" value="ENSSHAG00000001128.2"/>
</dbReference>
<evidence type="ECO:0000256" key="10">
    <source>
        <dbReference type="ARBA" id="ARBA00023170"/>
    </source>
</evidence>
<keyword evidence="10 13" id="KW-0675">Receptor</keyword>
<dbReference type="SUPFAM" id="SSF81321">
    <property type="entry name" value="Family A G protein-coupled receptor-like"/>
    <property type="match status" value="1"/>
</dbReference>
<evidence type="ECO:0000256" key="9">
    <source>
        <dbReference type="ARBA" id="ARBA00023136"/>
    </source>
</evidence>
<dbReference type="InterPro" id="IPR017452">
    <property type="entry name" value="GPCR_Rhodpsn_7TM"/>
</dbReference>
<keyword evidence="4 13" id="KW-1003">Cell membrane</keyword>
<keyword evidence="8 13" id="KW-0297">G-protein coupled receptor</keyword>
<dbReference type="Pfam" id="PF03402">
    <property type="entry name" value="V1R"/>
    <property type="match status" value="1"/>
</dbReference>
<dbReference type="FunCoup" id="G3VDL0">
    <property type="interactions" value="3"/>
</dbReference>
<keyword evidence="5 13" id="KW-0589">Pheromone response</keyword>
<feature type="domain" description="G-protein coupled receptors family 1 profile" evidence="14">
    <location>
        <begin position="48"/>
        <end position="273"/>
    </location>
</feature>
<dbReference type="PANTHER" id="PTHR24062">
    <property type="entry name" value="VOMERONASAL TYPE-1 RECEPTOR"/>
    <property type="match status" value="1"/>
</dbReference>
<keyword evidence="7 13" id="KW-1133">Transmembrane helix</keyword>
<reference evidence="15" key="3">
    <citation type="submission" date="2025-09" db="UniProtKB">
        <authorList>
            <consortium name="Ensembl"/>
        </authorList>
    </citation>
    <scope>IDENTIFICATION</scope>
</reference>
<evidence type="ECO:0000256" key="7">
    <source>
        <dbReference type="ARBA" id="ARBA00022989"/>
    </source>
</evidence>
<dbReference type="Gene3D" id="1.20.1070.10">
    <property type="entry name" value="Rhodopsin 7-helix transmembrane proteins"/>
    <property type="match status" value="1"/>
</dbReference>
<feature type="transmembrane region" description="Helical" evidence="13">
    <location>
        <begin position="36"/>
        <end position="61"/>
    </location>
</feature>
<comment type="subcellular location">
    <subcellularLocation>
        <location evidence="2 13">Cell membrane</location>
        <topology evidence="2 13">Multi-pass membrane protein</topology>
    </subcellularLocation>
</comment>
<dbReference type="eggNOG" id="ENOG502RD1P">
    <property type="taxonomic scope" value="Eukaryota"/>
</dbReference>
<sequence length="338" mass="38256">HKKSFCVLFLGLSDPDAIFPLQKTKDMNSDDIILSTVFFSQVGIGFIGNFFLISLCIFIFLGGHKLRPIDTILIQLALANCLALLCKGIPQTMVVMGIKNFLDIIGCRVTLYFQRVARSLSVSLTCLLSAFQAITISPNKSSLANLKAKAPKYIIPFSLLCWTFHLLLHVLIPIGMVYPKYNKNITEIQHYGYCSHLVPSRFRAFLYAFVLSFPDAVFMGFMLFSSGYMMFLLYRHHKQAKQIHITCITTRASPETKATKTILIIVSTFVSFYSLDCFFVAYMSFVKISPELMHTSAFVVSCFPVISSYTLIFSDSQILKFCCIIWRSKSSHFDTLKV</sequence>
<feature type="transmembrane region" description="Helical" evidence="13">
    <location>
        <begin position="157"/>
        <end position="178"/>
    </location>
</feature>
<dbReference type="PRINTS" id="PR01534">
    <property type="entry name" value="VOMERONASL1R"/>
</dbReference>
<dbReference type="GeneTree" id="ENSGT00960000186612"/>
<dbReference type="PROSITE" id="PS50262">
    <property type="entry name" value="G_PROTEIN_RECEP_F1_2"/>
    <property type="match status" value="1"/>
</dbReference>
<keyword evidence="9 13" id="KW-0472">Membrane</keyword>
<dbReference type="GO" id="GO:0007606">
    <property type="term" value="P:sensory perception of chemical stimulus"/>
    <property type="evidence" value="ECO:0007669"/>
    <property type="project" value="UniProtKB-ARBA"/>
</dbReference>
<dbReference type="GO" id="GO:0019236">
    <property type="term" value="P:response to pheromone"/>
    <property type="evidence" value="ECO:0007669"/>
    <property type="project" value="UniProtKB-KW"/>
</dbReference>
<dbReference type="GO" id="GO:0005886">
    <property type="term" value="C:plasma membrane"/>
    <property type="evidence" value="ECO:0007669"/>
    <property type="project" value="UniProtKB-SubCell"/>
</dbReference>
<dbReference type="GO" id="GO:0016503">
    <property type="term" value="F:pheromone receptor activity"/>
    <property type="evidence" value="ECO:0007669"/>
    <property type="project" value="InterPro"/>
</dbReference>
<proteinExistence type="inferred from homology"/>
<name>G3VDL0_SARHA</name>
<dbReference type="InterPro" id="IPR004072">
    <property type="entry name" value="Vmron_rcpt_1"/>
</dbReference>
<evidence type="ECO:0000256" key="6">
    <source>
        <dbReference type="ARBA" id="ARBA00022692"/>
    </source>
</evidence>
<evidence type="ECO:0000256" key="12">
    <source>
        <dbReference type="ARBA" id="ARBA00023224"/>
    </source>
</evidence>
<reference evidence="15 16" key="1">
    <citation type="journal article" date="2011" name="Proc. Natl. Acad. Sci. U.S.A.">
        <title>Genetic diversity and population structure of the endangered marsupial Sarcophilus harrisii (Tasmanian devil).</title>
        <authorList>
            <person name="Miller W."/>
            <person name="Hayes V.M."/>
            <person name="Ratan A."/>
            <person name="Petersen D.C."/>
            <person name="Wittekindt N.E."/>
            <person name="Miller J."/>
            <person name="Walenz B."/>
            <person name="Knight J."/>
            <person name="Qi J."/>
            <person name="Zhao F."/>
            <person name="Wang Q."/>
            <person name="Bedoya-Reina O.C."/>
            <person name="Katiyar N."/>
            <person name="Tomsho L.P."/>
            <person name="Kasson L.M."/>
            <person name="Hardie R.A."/>
            <person name="Woodbridge P."/>
            <person name="Tindall E.A."/>
            <person name="Bertelsen M.F."/>
            <person name="Dixon D."/>
            <person name="Pyecroft S."/>
            <person name="Helgen K.M."/>
            <person name="Lesk A.M."/>
            <person name="Pringle T.H."/>
            <person name="Patterson N."/>
            <person name="Zhang Y."/>
            <person name="Kreiss A."/>
            <person name="Woods G.M."/>
            <person name="Jones M.E."/>
            <person name="Schuster S.C."/>
        </authorList>
    </citation>
    <scope>NUCLEOTIDE SEQUENCE [LARGE SCALE GENOMIC DNA]</scope>
</reference>
<evidence type="ECO:0000256" key="2">
    <source>
        <dbReference type="ARBA" id="ARBA00004651"/>
    </source>
</evidence>
<feature type="transmembrane region" description="Helical" evidence="13">
    <location>
        <begin position="205"/>
        <end position="234"/>
    </location>
</feature>
<feature type="transmembrane region" description="Helical" evidence="13">
    <location>
        <begin position="292"/>
        <end position="312"/>
    </location>
</feature>
<dbReference type="InParanoid" id="G3VDL0"/>
<comment type="similarity">
    <text evidence="3 13">Belongs to the G-protein coupled receptor 1 family.</text>
</comment>
<dbReference type="FunFam" id="1.20.1070.10:FF:000033">
    <property type="entry name" value="Vomeronasal type-1 receptor"/>
    <property type="match status" value="1"/>
</dbReference>
<dbReference type="HOGENOM" id="CLU_058641_1_0_1"/>
<evidence type="ECO:0000256" key="3">
    <source>
        <dbReference type="ARBA" id="ARBA00010663"/>
    </source>
</evidence>
<dbReference type="Proteomes" id="UP000007648">
    <property type="component" value="Unassembled WGS sequence"/>
</dbReference>
<evidence type="ECO:0000259" key="14">
    <source>
        <dbReference type="PROSITE" id="PS50262"/>
    </source>
</evidence>
<gene>
    <name evidence="15" type="primary">LOC100916903</name>
</gene>